<accession>A5E194</accession>
<dbReference type="InterPro" id="IPR003807">
    <property type="entry name" value="DUF202"/>
</dbReference>
<dbReference type="KEGG" id="lel:PVL30_002878"/>
<evidence type="ECO:0000256" key="3">
    <source>
        <dbReference type="ARBA" id="ARBA00022692"/>
    </source>
</evidence>
<dbReference type="Pfam" id="PF02656">
    <property type="entry name" value="DUF202"/>
    <property type="match status" value="1"/>
</dbReference>
<evidence type="ECO:0000259" key="8">
    <source>
        <dbReference type="Pfam" id="PF02656"/>
    </source>
</evidence>
<feature type="transmembrane region" description="Helical" evidence="7">
    <location>
        <begin position="185"/>
        <end position="206"/>
    </location>
</feature>
<dbReference type="InterPro" id="IPR052053">
    <property type="entry name" value="IM_YidH-like"/>
</dbReference>
<name>A5E194_LODEL</name>
<dbReference type="OMA" id="NDNDKCE"/>
<feature type="transmembrane region" description="Helical" evidence="7">
    <location>
        <begin position="130"/>
        <end position="151"/>
    </location>
</feature>
<evidence type="ECO:0000313" key="9">
    <source>
        <dbReference type="EMBL" id="EDK45202.1"/>
    </source>
</evidence>
<dbReference type="GeneID" id="5232681"/>
<keyword evidence="2" id="KW-1003">Cell membrane</keyword>
<dbReference type="HOGENOM" id="CLU_053359_3_1_1"/>
<evidence type="ECO:0000256" key="6">
    <source>
        <dbReference type="SAM" id="MobiDB-lite"/>
    </source>
</evidence>
<dbReference type="RefSeq" id="XP_001525453.1">
    <property type="nucleotide sequence ID" value="XM_001525403.1"/>
</dbReference>
<feature type="compositionally biased region" description="Polar residues" evidence="6">
    <location>
        <begin position="1"/>
        <end position="19"/>
    </location>
</feature>
<keyword evidence="3 7" id="KW-0812">Transmembrane</keyword>
<evidence type="ECO:0000256" key="4">
    <source>
        <dbReference type="ARBA" id="ARBA00022989"/>
    </source>
</evidence>
<evidence type="ECO:0000256" key="7">
    <source>
        <dbReference type="SAM" id="Phobius"/>
    </source>
</evidence>
<organism evidence="9 10">
    <name type="scientific">Lodderomyces elongisporus (strain ATCC 11503 / CBS 2605 / JCM 1781 / NBRC 1676 / NRRL YB-4239)</name>
    <name type="common">Yeast</name>
    <name type="synonym">Saccharomyces elongisporus</name>
    <dbReference type="NCBI Taxonomy" id="379508"/>
    <lineage>
        <taxon>Eukaryota</taxon>
        <taxon>Fungi</taxon>
        <taxon>Dikarya</taxon>
        <taxon>Ascomycota</taxon>
        <taxon>Saccharomycotina</taxon>
        <taxon>Pichiomycetes</taxon>
        <taxon>Debaryomycetaceae</taxon>
        <taxon>Candida/Lodderomyces clade</taxon>
        <taxon>Lodderomyces</taxon>
    </lineage>
</organism>
<proteinExistence type="predicted"/>
<evidence type="ECO:0000256" key="1">
    <source>
        <dbReference type="ARBA" id="ARBA00004651"/>
    </source>
</evidence>
<dbReference type="eggNOG" id="ENOG502S455">
    <property type="taxonomic scope" value="Eukaryota"/>
</dbReference>
<dbReference type="PANTHER" id="PTHR34187:SF2">
    <property type="entry name" value="DUF202 DOMAIN-CONTAINING PROTEIN"/>
    <property type="match status" value="1"/>
</dbReference>
<keyword evidence="4 7" id="KW-1133">Transmembrane helix</keyword>
<feature type="region of interest" description="Disordered" evidence="6">
    <location>
        <begin position="1"/>
        <end position="100"/>
    </location>
</feature>
<dbReference type="Proteomes" id="UP000001996">
    <property type="component" value="Unassembled WGS sequence"/>
</dbReference>
<evidence type="ECO:0000256" key="5">
    <source>
        <dbReference type="ARBA" id="ARBA00023136"/>
    </source>
</evidence>
<feature type="compositionally biased region" description="Low complexity" evidence="6">
    <location>
        <begin position="78"/>
        <end position="87"/>
    </location>
</feature>
<feature type="domain" description="DUF202" evidence="8">
    <location>
        <begin position="121"/>
        <end position="208"/>
    </location>
</feature>
<reference evidence="9 10" key="1">
    <citation type="journal article" date="2009" name="Nature">
        <title>Evolution of pathogenicity and sexual reproduction in eight Candida genomes.</title>
        <authorList>
            <person name="Butler G."/>
            <person name="Rasmussen M.D."/>
            <person name="Lin M.F."/>
            <person name="Santos M.A."/>
            <person name="Sakthikumar S."/>
            <person name="Munro C.A."/>
            <person name="Rheinbay E."/>
            <person name="Grabherr M."/>
            <person name="Forche A."/>
            <person name="Reedy J.L."/>
            <person name="Agrafioti I."/>
            <person name="Arnaud M.B."/>
            <person name="Bates S."/>
            <person name="Brown A.J."/>
            <person name="Brunke S."/>
            <person name="Costanzo M.C."/>
            <person name="Fitzpatrick D.A."/>
            <person name="de Groot P.W."/>
            <person name="Harris D."/>
            <person name="Hoyer L.L."/>
            <person name="Hube B."/>
            <person name="Klis F.M."/>
            <person name="Kodira C."/>
            <person name="Lennard N."/>
            <person name="Logue M.E."/>
            <person name="Martin R."/>
            <person name="Neiman A.M."/>
            <person name="Nikolaou E."/>
            <person name="Quail M.A."/>
            <person name="Quinn J."/>
            <person name="Santos M.C."/>
            <person name="Schmitzberger F.F."/>
            <person name="Sherlock G."/>
            <person name="Shah P."/>
            <person name="Silverstein K.A."/>
            <person name="Skrzypek M.S."/>
            <person name="Soll D."/>
            <person name="Staggs R."/>
            <person name="Stansfield I."/>
            <person name="Stumpf M.P."/>
            <person name="Sudbery P.E."/>
            <person name="Srikantha T."/>
            <person name="Zeng Q."/>
            <person name="Berman J."/>
            <person name="Berriman M."/>
            <person name="Heitman J."/>
            <person name="Gow N.A."/>
            <person name="Lorenz M.C."/>
            <person name="Birren B.W."/>
            <person name="Kellis M."/>
            <person name="Cuomo C.A."/>
        </authorList>
    </citation>
    <scope>NUCLEOTIDE SEQUENCE [LARGE SCALE GENOMIC DNA]</scope>
    <source>
        <strain evidence="10">ATCC 11503 / BCRC 21390 / CBS 2605 / JCM 1781 / NBRC 1676 / NRRL YB-4239</strain>
    </source>
</reference>
<comment type="subcellular location">
    <subcellularLocation>
        <location evidence="1">Cell membrane</location>
        <topology evidence="1">Multi-pass membrane protein</topology>
    </subcellularLocation>
</comment>
<dbReference type="AlphaFoldDB" id="A5E194"/>
<gene>
    <name evidence="9" type="ORF">LELG_03381</name>
</gene>
<protein>
    <recommendedName>
        <fullName evidence="8">DUF202 domain-containing protein</fullName>
    </recommendedName>
</protein>
<dbReference type="PANTHER" id="PTHR34187">
    <property type="entry name" value="FGR18P"/>
    <property type="match status" value="1"/>
</dbReference>
<dbReference type="OrthoDB" id="199599at2759"/>
<sequence>MSGNQQDYVTRNPSALRNEQQQQQQQRTPSPLSLPTSPNSLTASQRLPPINENLRDRNNSKSKSNVTAPTSPNANDLSSNSNSNSNSSGGGSKSNSTPEPIQVNLLNYKSITLENKGSVARDHMANERTFLAWLRTSLGFITLGIGVTQLFRLDKNDTTVRTTNNIIMLMNSKDGDELVRYGKPLGAIFIVLGILTLLLGFYRFFLVQKFLTINYYPAARVGIAILLFLVLAVVLVTFGMVVKTSLV</sequence>
<keyword evidence="10" id="KW-1185">Reference proteome</keyword>
<feature type="transmembrane region" description="Helical" evidence="7">
    <location>
        <begin position="218"/>
        <end position="242"/>
    </location>
</feature>
<dbReference type="EMBL" id="CH981527">
    <property type="protein sequence ID" value="EDK45202.1"/>
    <property type="molecule type" value="Genomic_DNA"/>
</dbReference>
<feature type="compositionally biased region" description="Polar residues" evidence="6">
    <location>
        <begin position="61"/>
        <end position="77"/>
    </location>
</feature>
<keyword evidence="5 7" id="KW-0472">Membrane</keyword>
<evidence type="ECO:0000256" key="2">
    <source>
        <dbReference type="ARBA" id="ARBA00022475"/>
    </source>
</evidence>
<dbReference type="GO" id="GO:0005886">
    <property type="term" value="C:plasma membrane"/>
    <property type="evidence" value="ECO:0007669"/>
    <property type="project" value="UniProtKB-SubCell"/>
</dbReference>
<dbReference type="VEuPathDB" id="FungiDB:LELG_03381"/>
<dbReference type="InParanoid" id="A5E194"/>
<feature type="compositionally biased region" description="Low complexity" evidence="6">
    <location>
        <begin position="20"/>
        <end position="42"/>
    </location>
</feature>
<evidence type="ECO:0000313" key="10">
    <source>
        <dbReference type="Proteomes" id="UP000001996"/>
    </source>
</evidence>